<evidence type="ECO:0000313" key="6">
    <source>
        <dbReference type="Proteomes" id="UP000501237"/>
    </source>
</evidence>
<dbReference type="InterPro" id="IPR003697">
    <property type="entry name" value="Maf-like"/>
</dbReference>
<comment type="caution">
    <text evidence="4">Lacks conserved residue(s) required for the propagation of feature annotation.</text>
</comment>
<comment type="similarity">
    <text evidence="4">Belongs to the Maf family. YhdE subfamily.</text>
</comment>
<comment type="catalytic activity">
    <reaction evidence="4">
        <text>dTTP + H2O = dTMP + diphosphate + H(+)</text>
        <dbReference type="Rhea" id="RHEA:28534"/>
        <dbReference type="ChEBI" id="CHEBI:15377"/>
        <dbReference type="ChEBI" id="CHEBI:15378"/>
        <dbReference type="ChEBI" id="CHEBI:33019"/>
        <dbReference type="ChEBI" id="CHEBI:37568"/>
        <dbReference type="ChEBI" id="CHEBI:63528"/>
        <dbReference type="EC" id="3.6.1.9"/>
    </reaction>
</comment>
<feature type="active site" description="Proton acceptor" evidence="4">
    <location>
        <position position="73"/>
    </location>
</feature>
<dbReference type="GeneID" id="57396395"/>
<evidence type="ECO:0000256" key="4">
    <source>
        <dbReference type="HAMAP-Rule" id="MF_00528"/>
    </source>
</evidence>
<dbReference type="EMBL" id="AP022642">
    <property type="protein sequence ID" value="BCA27203.1"/>
    <property type="molecule type" value="Genomic_DNA"/>
</dbReference>
<organism evidence="5 6">
    <name type="scientific">Metapseudomonas otitidis</name>
    <dbReference type="NCBI Taxonomy" id="319939"/>
    <lineage>
        <taxon>Bacteria</taxon>
        <taxon>Pseudomonadati</taxon>
        <taxon>Pseudomonadota</taxon>
        <taxon>Gammaproteobacteria</taxon>
        <taxon>Pseudomonadales</taxon>
        <taxon>Pseudomonadaceae</taxon>
        <taxon>Metapseudomonas</taxon>
    </lineage>
</organism>
<evidence type="ECO:0000256" key="1">
    <source>
        <dbReference type="ARBA" id="ARBA00001968"/>
    </source>
</evidence>
<evidence type="ECO:0000256" key="2">
    <source>
        <dbReference type="ARBA" id="ARBA00022801"/>
    </source>
</evidence>
<dbReference type="GO" id="GO:0047429">
    <property type="term" value="F:nucleoside triphosphate diphosphatase activity"/>
    <property type="evidence" value="ECO:0007669"/>
    <property type="project" value="UniProtKB-EC"/>
</dbReference>
<evidence type="ECO:0000313" key="5">
    <source>
        <dbReference type="EMBL" id="BCA27203.1"/>
    </source>
</evidence>
<evidence type="ECO:0000256" key="3">
    <source>
        <dbReference type="ARBA" id="ARBA00023080"/>
    </source>
</evidence>
<accession>A0A679GAJ2</accession>
<dbReference type="PANTHER" id="PTHR43213">
    <property type="entry name" value="BIFUNCTIONAL DTTP/UTP PYROPHOSPHATASE/METHYLTRANSFERASE PROTEIN-RELATED"/>
    <property type="match status" value="1"/>
</dbReference>
<feature type="site" description="Important for substrate specificity" evidence="4">
    <location>
        <position position="74"/>
    </location>
</feature>
<sequence>MATLHLASGSPRRRELLAQIGVPFQPLGAPIDETPLSGESAPAYVERLAREKAAAGLAALGAASDGHCVLGADTAVVLDGRILGKPLDRDDALAMLAALSGREHQVLTAVALADGSRCVSRLVTSRVRFRDISLAEREAYWASGEPTDKAGGYAIQGLGAVFVADLQGSYSAVVGLPLLETAELLGQFGIPCWQRLR</sequence>
<dbReference type="PANTHER" id="PTHR43213:SF5">
    <property type="entry name" value="BIFUNCTIONAL DTTP_UTP PYROPHOSPHATASE_METHYLTRANSFERASE PROTEIN-RELATED"/>
    <property type="match status" value="1"/>
</dbReference>
<dbReference type="GO" id="GO:0005737">
    <property type="term" value="C:cytoplasm"/>
    <property type="evidence" value="ECO:0007669"/>
    <property type="project" value="UniProtKB-SubCell"/>
</dbReference>
<dbReference type="HAMAP" id="MF_00528">
    <property type="entry name" value="Maf"/>
    <property type="match status" value="1"/>
</dbReference>
<dbReference type="Gene3D" id="3.90.950.10">
    <property type="match status" value="1"/>
</dbReference>
<protein>
    <recommendedName>
        <fullName evidence="4">dTTP/UTP pyrophosphatase</fullName>
        <shortName evidence="4">dTTPase/UTPase</shortName>
        <ecNumber evidence="4">3.6.1.9</ecNumber>
    </recommendedName>
    <alternativeName>
        <fullName evidence="4">Nucleoside triphosphate pyrophosphatase</fullName>
    </alternativeName>
    <alternativeName>
        <fullName evidence="4">Nucleotide pyrophosphatase</fullName>
        <shortName evidence="4">Nucleotide PPase</shortName>
    </alternativeName>
</protein>
<dbReference type="EC" id="3.6.1.9" evidence="4"/>
<keyword evidence="4" id="KW-0963">Cytoplasm</keyword>
<dbReference type="Pfam" id="PF02545">
    <property type="entry name" value="Maf"/>
    <property type="match status" value="1"/>
</dbReference>
<dbReference type="Proteomes" id="UP000501237">
    <property type="component" value="Chromosome"/>
</dbReference>
<comment type="catalytic activity">
    <reaction evidence="4">
        <text>UTP + H2O = UMP + diphosphate + H(+)</text>
        <dbReference type="Rhea" id="RHEA:29395"/>
        <dbReference type="ChEBI" id="CHEBI:15377"/>
        <dbReference type="ChEBI" id="CHEBI:15378"/>
        <dbReference type="ChEBI" id="CHEBI:33019"/>
        <dbReference type="ChEBI" id="CHEBI:46398"/>
        <dbReference type="ChEBI" id="CHEBI:57865"/>
        <dbReference type="EC" id="3.6.1.9"/>
    </reaction>
</comment>
<dbReference type="CDD" id="cd00555">
    <property type="entry name" value="Maf"/>
    <property type="match status" value="1"/>
</dbReference>
<dbReference type="KEGG" id="poj:PtoMrB4_11800"/>
<keyword evidence="3 4" id="KW-0546">Nucleotide metabolism</keyword>
<dbReference type="AlphaFoldDB" id="A0A679GAJ2"/>
<dbReference type="SUPFAM" id="SSF52972">
    <property type="entry name" value="ITPase-like"/>
    <property type="match status" value="1"/>
</dbReference>
<reference evidence="5 6" key="1">
    <citation type="journal article" date="2020" name="Microbiol. Resour. Announc.">
        <title>Complete genome sequence of Pseudomonas otitidis strain MrB4, isolated from Lake Biwa in Japan.</title>
        <authorList>
            <person name="Miyazaki K."/>
            <person name="Hase E."/>
            <person name="Maruya T."/>
        </authorList>
    </citation>
    <scope>NUCLEOTIDE SEQUENCE [LARGE SCALE GENOMIC DNA]</scope>
    <source>
        <strain evidence="5 6">MrB4</strain>
    </source>
</reference>
<dbReference type="PIRSF" id="PIRSF006305">
    <property type="entry name" value="Maf"/>
    <property type="match status" value="1"/>
</dbReference>
<comment type="cofactor">
    <cofactor evidence="1 4">
        <name>a divalent metal cation</name>
        <dbReference type="ChEBI" id="CHEBI:60240"/>
    </cofactor>
</comment>
<dbReference type="GO" id="GO:0009117">
    <property type="term" value="P:nucleotide metabolic process"/>
    <property type="evidence" value="ECO:0007669"/>
    <property type="project" value="UniProtKB-KW"/>
</dbReference>
<name>A0A679GAJ2_9GAMM</name>
<comment type="function">
    <text evidence="4">Nucleoside triphosphate pyrophosphatase that hydrolyzes dTTP and UTP. May have a dual role in cell division arrest and in preventing the incorporation of modified nucleotides into cellular nucleic acids.</text>
</comment>
<comment type="subcellular location">
    <subcellularLocation>
        <location evidence="4">Cytoplasm</location>
    </subcellularLocation>
</comment>
<proteinExistence type="inferred from homology"/>
<dbReference type="RefSeq" id="WP_172432776.1">
    <property type="nucleotide sequence ID" value="NZ_AP022642.1"/>
</dbReference>
<feature type="site" description="Important for substrate specificity" evidence="4">
    <location>
        <position position="156"/>
    </location>
</feature>
<feature type="site" description="Important for substrate specificity" evidence="4">
    <location>
        <position position="12"/>
    </location>
</feature>
<gene>
    <name evidence="5" type="ORF">PtoMrB4_11800</name>
</gene>
<dbReference type="InterPro" id="IPR029001">
    <property type="entry name" value="ITPase-like_fam"/>
</dbReference>
<keyword evidence="2 4" id="KW-0378">Hydrolase</keyword>
<dbReference type="NCBIfam" id="TIGR00172">
    <property type="entry name" value="maf"/>
    <property type="match status" value="1"/>
</dbReference>